<evidence type="ECO:0000313" key="1">
    <source>
        <dbReference type="EMBL" id="GAY51851.1"/>
    </source>
</evidence>
<protein>
    <submittedName>
        <fullName evidence="1">Uncharacterized protein</fullName>
    </submittedName>
</protein>
<dbReference type="Proteomes" id="UP000236630">
    <property type="component" value="Unassembled WGS sequence"/>
</dbReference>
<proteinExistence type="predicted"/>
<dbReference type="AlphaFoldDB" id="A0A2H5PHM2"/>
<comment type="caution">
    <text evidence="1">The sequence shown here is derived from an EMBL/GenBank/DDBJ whole genome shotgun (WGS) entry which is preliminary data.</text>
</comment>
<organism evidence="1 2">
    <name type="scientific">Citrus unshiu</name>
    <name type="common">Satsuma mandarin</name>
    <name type="synonym">Citrus nobilis var. unshiu</name>
    <dbReference type="NCBI Taxonomy" id="55188"/>
    <lineage>
        <taxon>Eukaryota</taxon>
        <taxon>Viridiplantae</taxon>
        <taxon>Streptophyta</taxon>
        <taxon>Embryophyta</taxon>
        <taxon>Tracheophyta</taxon>
        <taxon>Spermatophyta</taxon>
        <taxon>Magnoliopsida</taxon>
        <taxon>eudicotyledons</taxon>
        <taxon>Gunneridae</taxon>
        <taxon>Pentapetalae</taxon>
        <taxon>rosids</taxon>
        <taxon>malvids</taxon>
        <taxon>Sapindales</taxon>
        <taxon>Rutaceae</taxon>
        <taxon>Aurantioideae</taxon>
        <taxon>Citrus</taxon>
    </lineage>
</organism>
<gene>
    <name evidence="1" type="ORF">CUMW_137470</name>
</gene>
<keyword evidence="2" id="KW-1185">Reference proteome</keyword>
<sequence>MSFAFISSKTHTCPCFRFLYFENAGHPPFMPQPLDHVSWAGHSFPSESCNLIDLVPLINKEMGNSTFING</sequence>
<reference evidence="1 2" key="1">
    <citation type="journal article" date="2017" name="Front. Genet.">
        <title>Draft sequencing of the heterozygous diploid genome of Satsuma (Citrus unshiu Marc.) using a hybrid assembly approach.</title>
        <authorList>
            <person name="Shimizu T."/>
            <person name="Tanizawa Y."/>
            <person name="Mochizuki T."/>
            <person name="Nagasaki H."/>
            <person name="Yoshioka T."/>
            <person name="Toyoda A."/>
            <person name="Fujiyama A."/>
            <person name="Kaminuma E."/>
            <person name="Nakamura Y."/>
        </authorList>
    </citation>
    <scope>NUCLEOTIDE SEQUENCE [LARGE SCALE GENOMIC DNA]</scope>
    <source>
        <strain evidence="2">cv. Miyagawa wase</strain>
    </source>
</reference>
<evidence type="ECO:0000313" key="2">
    <source>
        <dbReference type="Proteomes" id="UP000236630"/>
    </source>
</evidence>
<name>A0A2H5PHM2_CITUN</name>
<accession>A0A2H5PHM2</accession>
<dbReference type="EMBL" id="BDQV01000075">
    <property type="protein sequence ID" value="GAY51851.1"/>
    <property type="molecule type" value="Genomic_DNA"/>
</dbReference>